<accession>A0ACC1X8C4</accession>
<keyword evidence="2" id="KW-1185">Reference proteome</keyword>
<reference evidence="1 2" key="1">
    <citation type="journal article" date="2023" name="Science">
        <title>Complex scaffold remodeling in plant triterpene biosynthesis.</title>
        <authorList>
            <person name="De La Pena R."/>
            <person name="Hodgson H."/>
            <person name="Liu J.C."/>
            <person name="Stephenson M.J."/>
            <person name="Martin A.C."/>
            <person name="Owen C."/>
            <person name="Harkess A."/>
            <person name="Leebens-Mack J."/>
            <person name="Jimenez L.E."/>
            <person name="Osbourn A."/>
            <person name="Sattely E.S."/>
        </authorList>
    </citation>
    <scope>NUCLEOTIDE SEQUENCE [LARGE SCALE GENOMIC DNA]</scope>
    <source>
        <strain evidence="2">cv. JPN11</strain>
        <tissue evidence="1">Leaf</tissue>
    </source>
</reference>
<organism evidence="1 2">
    <name type="scientific">Melia azedarach</name>
    <name type="common">Chinaberry tree</name>
    <dbReference type="NCBI Taxonomy" id="155640"/>
    <lineage>
        <taxon>Eukaryota</taxon>
        <taxon>Viridiplantae</taxon>
        <taxon>Streptophyta</taxon>
        <taxon>Embryophyta</taxon>
        <taxon>Tracheophyta</taxon>
        <taxon>Spermatophyta</taxon>
        <taxon>Magnoliopsida</taxon>
        <taxon>eudicotyledons</taxon>
        <taxon>Gunneridae</taxon>
        <taxon>Pentapetalae</taxon>
        <taxon>rosids</taxon>
        <taxon>malvids</taxon>
        <taxon>Sapindales</taxon>
        <taxon>Meliaceae</taxon>
        <taxon>Melia</taxon>
    </lineage>
</organism>
<dbReference type="EMBL" id="CM051403">
    <property type="protein sequence ID" value="KAJ4707641.1"/>
    <property type="molecule type" value="Genomic_DNA"/>
</dbReference>
<comment type="caution">
    <text evidence="1">The sequence shown here is derived from an EMBL/GenBank/DDBJ whole genome shotgun (WGS) entry which is preliminary data.</text>
</comment>
<sequence length="639" mass="71196">MAKKLAISWVVFMMFLLACYVGASESEAQILIKFRSSLLSSNESALSRWNVSTDPCNNTTPNWSGLRCSGGIVTGLRLENMSLMGIIDIDTLAQLPGLRSLSFKNNSFDGPMPSVNRLTLRALYLSYNKFSGEIPADAFAGMNQLKKVHLGRNQFTGKIPGSLTALQKLLELSLEGNQFEGKIPNFPKAQLTLLNLSYNQLEGRIPASLSNFNATSFEGNKDLCGKPLEQCKSSKKKTIMLICVIAAAAVALAAITALSYIRSRETKTSQFNKNQETKALKKYDASNNTSQKEAQSCDYFSHAQKGDSGKLYFVKNDRERFDLQDLLRASAEVLGSGSFGSSYKAVLLSGPAMVVKRFRQMSSVGREDFHDHMRRLGSLSHPNLLPLIAFYYRKEEKLLVSDFVPNGSLANHLHAGRAPGQLGLDWPTRLKIIRGVAKGLAHLYGEFPGFALPHGHLKSSNVLLDNNFEPLLTDYALVPVVNKEHAQLYMVAYKSPEFTQTDRVTRKTDVWSLGILILELLTGKFPANYLKQGKGANADLATWVNSVVREEWTGEVFDKDMKGTKNGEGQMLKLLKIGMCCCEWNAERRWDLREAVERIMELKEKDNENDDYSSYASEDYGYSSRAMTDEDFSFSIVNV</sequence>
<evidence type="ECO:0000313" key="2">
    <source>
        <dbReference type="Proteomes" id="UP001164539"/>
    </source>
</evidence>
<proteinExistence type="predicted"/>
<name>A0ACC1X8C4_MELAZ</name>
<evidence type="ECO:0000313" key="1">
    <source>
        <dbReference type="EMBL" id="KAJ4707641.1"/>
    </source>
</evidence>
<protein>
    <submittedName>
        <fullName evidence="1">Receptor-like protein kinase</fullName>
    </submittedName>
</protein>
<gene>
    <name evidence="1" type="ORF">OWV82_017725</name>
</gene>
<dbReference type="Proteomes" id="UP001164539">
    <property type="component" value="Chromosome 10"/>
</dbReference>